<feature type="transmembrane region" description="Helical" evidence="1">
    <location>
        <begin position="90"/>
        <end position="111"/>
    </location>
</feature>
<evidence type="ECO:0000313" key="2">
    <source>
        <dbReference type="EMBL" id="MFK4445545.1"/>
    </source>
</evidence>
<organism evidence="2 3">
    <name type="scientific">Caballeronia udeis</name>
    <dbReference type="NCBI Taxonomy" id="1232866"/>
    <lineage>
        <taxon>Bacteria</taxon>
        <taxon>Pseudomonadati</taxon>
        <taxon>Pseudomonadota</taxon>
        <taxon>Betaproteobacteria</taxon>
        <taxon>Burkholderiales</taxon>
        <taxon>Burkholderiaceae</taxon>
        <taxon>Caballeronia</taxon>
    </lineage>
</organism>
<evidence type="ECO:0000256" key="1">
    <source>
        <dbReference type="SAM" id="Phobius"/>
    </source>
</evidence>
<protein>
    <submittedName>
        <fullName evidence="2">Uncharacterized protein</fullName>
    </submittedName>
</protein>
<comment type="caution">
    <text evidence="2">The sequence shown here is derived from an EMBL/GenBank/DDBJ whole genome shotgun (WGS) entry which is preliminary data.</text>
</comment>
<proteinExistence type="predicted"/>
<accession>A0ABW8MPE1</accession>
<dbReference type="RefSeq" id="WP_404610530.1">
    <property type="nucleotide sequence ID" value="NZ_JBIYDN010000020.1"/>
</dbReference>
<keyword evidence="1" id="KW-0472">Membrane</keyword>
<sequence>MGGLLDQWANCGGQVAGSNQVFEPATNKGCGATGGSILRGNPFREIATDTVTFIALIMQTRCNAYETFFDLDDLTSIKLVLPNDEDDMDLAMMFGVFIFGTFGAGTLLFLYKLRP</sequence>
<name>A0ABW8MPE1_9BURK</name>
<keyword evidence="1" id="KW-0812">Transmembrane</keyword>
<keyword evidence="3" id="KW-1185">Reference proteome</keyword>
<dbReference type="EMBL" id="JBIYDN010000020">
    <property type="protein sequence ID" value="MFK4445545.1"/>
    <property type="molecule type" value="Genomic_DNA"/>
</dbReference>
<keyword evidence="1" id="KW-1133">Transmembrane helix</keyword>
<gene>
    <name evidence="2" type="ORF">ABH943_005570</name>
</gene>
<reference evidence="2 3" key="1">
    <citation type="submission" date="2024-11" db="EMBL/GenBank/DDBJ databases">
        <title>Using genomics to understand microbial adaptation to soil warming.</title>
        <authorList>
            <person name="Deangelis K.M. PhD."/>
        </authorList>
    </citation>
    <scope>NUCLEOTIDE SEQUENCE [LARGE SCALE GENOMIC DNA]</scope>
    <source>
        <strain evidence="2 3">GAS97</strain>
    </source>
</reference>
<dbReference type="Proteomes" id="UP001620514">
    <property type="component" value="Unassembled WGS sequence"/>
</dbReference>
<evidence type="ECO:0000313" key="3">
    <source>
        <dbReference type="Proteomes" id="UP001620514"/>
    </source>
</evidence>